<organism evidence="2 3">
    <name type="scientific">Fistulifera solaris</name>
    <name type="common">Oleaginous diatom</name>
    <dbReference type="NCBI Taxonomy" id="1519565"/>
    <lineage>
        <taxon>Eukaryota</taxon>
        <taxon>Sar</taxon>
        <taxon>Stramenopiles</taxon>
        <taxon>Ochrophyta</taxon>
        <taxon>Bacillariophyta</taxon>
        <taxon>Bacillariophyceae</taxon>
        <taxon>Bacillariophycidae</taxon>
        <taxon>Naviculales</taxon>
        <taxon>Naviculaceae</taxon>
        <taxon>Fistulifera</taxon>
    </lineage>
</organism>
<sequence>MSGDVEMTFPRGRQNLEMSLPRDIVERRSPRKVTAGFVLVSLLLGGVIASLAFFYRRNDVVKTDVLIDDETPEKTMSDEEASWAAAVVAIEDGIKYEIVKQLEHDSNSFIEGLAYFNGSLFESSGMNGHSKVQRLNPETGEVIESQPFPSGSKYFGEGLTIVDSKLYVLTYKAKRGFIFDSKNISAPPDQFHFNTTTGEGWGLTYDASKHELIASDGSKFLHFWDPDTFALKRKVEVKRQNSRNSKNINELEWWRGKVLANIWYEDVLIVIDPETGVVEKEYDFSSLWPEEEREEQGRGAEVFNGISVSRDPDLLYVTGKYWDRMFLVRYVHAPYQKTSQTKLTLFALILQVVVLKTPAFRHTSHGYRAISSIY</sequence>
<dbReference type="EMBL" id="BDSP01000235">
    <property type="protein sequence ID" value="GAX26072.1"/>
    <property type="molecule type" value="Genomic_DNA"/>
</dbReference>
<evidence type="ECO:0000313" key="3">
    <source>
        <dbReference type="Proteomes" id="UP000198406"/>
    </source>
</evidence>
<name>A0A1Z5KIZ5_FISSO</name>
<keyword evidence="1" id="KW-0472">Membrane</keyword>
<evidence type="ECO:0000256" key="1">
    <source>
        <dbReference type="SAM" id="Phobius"/>
    </source>
</evidence>
<evidence type="ECO:0000313" key="2">
    <source>
        <dbReference type="EMBL" id="GAX26072.1"/>
    </source>
</evidence>
<dbReference type="Pfam" id="PF05096">
    <property type="entry name" value="Glu_cyclase_2"/>
    <property type="match status" value="1"/>
</dbReference>
<keyword evidence="1" id="KW-0812">Transmembrane</keyword>
<protein>
    <recommendedName>
        <fullName evidence="4">Glutaminyl-peptide cyclotransferase</fullName>
    </recommendedName>
</protein>
<keyword evidence="1" id="KW-1133">Transmembrane helix</keyword>
<reference evidence="2 3" key="1">
    <citation type="journal article" date="2015" name="Plant Cell">
        <title>Oil accumulation by the oleaginous diatom Fistulifera solaris as revealed by the genome and transcriptome.</title>
        <authorList>
            <person name="Tanaka T."/>
            <person name="Maeda Y."/>
            <person name="Veluchamy A."/>
            <person name="Tanaka M."/>
            <person name="Abida H."/>
            <person name="Marechal E."/>
            <person name="Bowler C."/>
            <person name="Muto M."/>
            <person name="Sunaga Y."/>
            <person name="Tanaka M."/>
            <person name="Yoshino T."/>
            <person name="Taniguchi T."/>
            <person name="Fukuda Y."/>
            <person name="Nemoto M."/>
            <person name="Matsumoto M."/>
            <person name="Wong P.S."/>
            <person name="Aburatani S."/>
            <person name="Fujibuchi W."/>
        </authorList>
    </citation>
    <scope>NUCLEOTIDE SEQUENCE [LARGE SCALE GENOMIC DNA]</scope>
    <source>
        <strain evidence="2 3">JPCC DA0580</strain>
    </source>
</reference>
<evidence type="ECO:0008006" key="4">
    <source>
        <dbReference type="Google" id="ProtNLM"/>
    </source>
</evidence>
<dbReference type="Proteomes" id="UP000198406">
    <property type="component" value="Unassembled WGS sequence"/>
</dbReference>
<accession>A0A1Z5KIZ5</accession>
<gene>
    <name evidence="2" type="ORF">FisN_4Hh424</name>
</gene>
<dbReference type="GO" id="GO:0016603">
    <property type="term" value="F:glutaminyl-peptide cyclotransferase activity"/>
    <property type="evidence" value="ECO:0007669"/>
    <property type="project" value="InterPro"/>
</dbReference>
<dbReference type="SUPFAM" id="SSF50969">
    <property type="entry name" value="YVTN repeat-like/Quinoprotein amine dehydrogenase"/>
    <property type="match status" value="1"/>
</dbReference>
<dbReference type="OrthoDB" id="409395at2759"/>
<proteinExistence type="predicted"/>
<keyword evidence="3" id="KW-1185">Reference proteome</keyword>
<dbReference type="PANTHER" id="PTHR31270:SF1">
    <property type="entry name" value="GLUTAMINYL-PEPTIDE CYCLOTRANSFERASE"/>
    <property type="match status" value="1"/>
</dbReference>
<dbReference type="InterPro" id="IPR007788">
    <property type="entry name" value="QCT"/>
</dbReference>
<dbReference type="InParanoid" id="A0A1Z5KIZ5"/>
<dbReference type="PANTHER" id="PTHR31270">
    <property type="entry name" value="GLUTAMINYL-PEPTIDE CYCLOTRANSFERASE"/>
    <property type="match status" value="1"/>
</dbReference>
<dbReference type="InterPro" id="IPR011044">
    <property type="entry name" value="Quino_amine_DH_bsu"/>
</dbReference>
<comment type="caution">
    <text evidence="2">The sequence shown here is derived from an EMBL/GenBank/DDBJ whole genome shotgun (WGS) entry which is preliminary data.</text>
</comment>
<dbReference type="AlphaFoldDB" id="A0A1Z5KIZ5"/>
<feature type="transmembrane region" description="Helical" evidence="1">
    <location>
        <begin position="33"/>
        <end position="55"/>
    </location>
</feature>